<reference evidence="1 2" key="2">
    <citation type="submission" date="2020-04" db="EMBL/GenBank/DDBJ databases">
        <authorList>
            <person name="Fomenkov A."/>
            <person name="Anton B.P."/>
            <person name="Roberts R.J."/>
        </authorList>
    </citation>
    <scope>NUCLEOTIDE SEQUENCE [LARGE SCALE GENOMIC DNA]</scope>
    <source>
        <strain evidence="1 2">CCAP 1403/13f</strain>
    </source>
</reference>
<reference evidence="1 2" key="1">
    <citation type="submission" date="2020-04" db="EMBL/GenBank/DDBJ databases">
        <title>Genome-Wide Identification of 5-Methylcytosine Sites in Bacterial Genomes By High-Throughput Sequencing of MspJI Restriction Fragments.</title>
        <authorList>
            <person name="Wu V."/>
        </authorList>
    </citation>
    <scope>NUCLEOTIDE SEQUENCE [LARGE SCALE GENOMIC DNA]</scope>
    <source>
        <strain evidence="1 2">CCAP 1403/13f</strain>
    </source>
</reference>
<evidence type="ECO:0000313" key="1">
    <source>
        <dbReference type="EMBL" id="QJB44059.1"/>
    </source>
</evidence>
<name>A0A6H2BZB4_DOLFA</name>
<dbReference type="Proteomes" id="UP000502433">
    <property type="component" value="Chromosome"/>
</dbReference>
<dbReference type="EMBL" id="CP051206">
    <property type="protein sequence ID" value="QJB44059.1"/>
    <property type="molecule type" value="Genomic_DNA"/>
</dbReference>
<evidence type="ECO:0000313" key="2">
    <source>
        <dbReference type="Proteomes" id="UP000502433"/>
    </source>
</evidence>
<organism evidence="1 2">
    <name type="scientific">Dolichospermum flos-aquae CCAP 1403/13F</name>
    <dbReference type="NCBI Taxonomy" id="315271"/>
    <lineage>
        <taxon>Bacteria</taxon>
        <taxon>Bacillati</taxon>
        <taxon>Cyanobacteriota</taxon>
        <taxon>Cyanophyceae</taxon>
        <taxon>Nostocales</taxon>
        <taxon>Aphanizomenonaceae</taxon>
        <taxon>Dolichospermum</taxon>
    </lineage>
</organism>
<dbReference type="RefSeq" id="WP_015079759.1">
    <property type="nucleotide sequence ID" value="NZ_CP051206.1"/>
</dbReference>
<dbReference type="KEGG" id="dfs:HGD76_07480"/>
<sequence length="56" mass="6703">MWKDEVLEEIYKIREEHAKAFNYDLHEICQDLRKKQVAKNRKVITQPLVTLSSSTK</sequence>
<protein>
    <submittedName>
        <fullName evidence="1">Uncharacterized protein</fullName>
    </submittedName>
</protein>
<gene>
    <name evidence="1" type="ORF">HGD76_07480</name>
</gene>
<proteinExistence type="predicted"/>
<accession>A0A6H2BZB4</accession>
<dbReference type="AlphaFoldDB" id="A0A6H2BZB4"/>